<keyword evidence="2" id="KW-1185">Reference proteome</keyword>
<accession>A0ABD0J494</accession>
<evidence type="ECO:0000313" key="1">
    <source>
        <dbReference type="EMBL" id="KAK7458650.1"/>
    </source>
</evidence>
<proteinExistence type="predicted"/>
<dbReference type="Proteomes" id="UP001519460">
    <property type="component" value="Unassembled WGS sequence"/>
</dbReference>
<organism evidence="1 2">
    <name type="scientific">Batillaria attramentaria</name>
    <dbReference type="NCBI Taxonomy" id="370345"/>
    <lineage>
        <taxon>Eukaryota</taxon>
        <taxon>Metazoa</taxon>
        <taxon>Spiralia</taxon>
        <taxon>Lophotrochozoa</taxon>
        <taxon>Mollusca</taxon>
        <taxon>Gastropoda</taxon>
        <taxon>Caenogastropoda</taxon>
        <taxon>Sorbeoconcha</taxon>
        <taxon>Cerithioidea</taxon>
        <taxon>Batillariidae</taxon>
        <taxon>Batillaria</taxon>
    </lineage>
</organism>
<comment type="caution">
    <text evidence="1">The sequence shown here is derived from an EMBL/GenBank/DDBJ whole genome shotgun (WGS) entry which is preliminary data.</text>
</comment>
<reference evidence="1 2" key="1">
    <citation type="journal article" date="2023" name="Sci. Data">
        <title>Genome assembly of the Korean intertidal mud-creeper Batillaria attramentaria.</title>
        <authorList>
            <person name="Patra A.K."/>
            <person name="Ho P.T."/>
            <person name="Jun S."/>
            <person name="Lee S.J."/>
            <person name="Kim Y."/>
            <person name="Won Y.J."/>
        </authorList>
    </citation>
    <scope>NUCLEOTIDE SEQUENCE [LARGE SCALE GENOMIC DNA]</scope>
    <source>
        <strain evidence="1">Wonlab-2016</strain>
    </source>
</reference>
<protein>
    <submittedName>
        <fullName evidence="1">Uncharacterized protein</fullName>
    </submittedName>
</protein>
<dbReference type="AlphaFoldDB" id="A0ABD0J494"/>
<gene>
    <name evidence="1" type="ORF">BaRGS_00039102</name>
</gene>
<name>A0ABD0J494_9CAEN</name>
<sequence>MRVHVLQFHIMDPKPNGSIRTDGYLVVEEGGVSVGSLKLYLRMISDFVNICVYELNVLTGFPREVNLTPPIGLPYADAFCTCATCYETVLNFSSDRDQPAGKTGLGKIVNNYSPGTSAKHAGSNHHRGNTEVTQQYAACAANIAGCNLASVKLTDHIRCEKDGDTQPFLRIWKKTNKQGTYCVYWQSKNQETHILTFCYPTDLVGAVHAYFMVLHGVVNTGQPSDNPHGDCPANSQLNEN</sequence>
<evidence type="ECO:0000313" key="2">
    <source>
        <dbReference type="Proteomes" id="UP001519460"/>
    </source>
</evidence>
<dbReference type="EMBL" id="JACVVK020000664">
    <property type="protein sequence ID" value="KAK7458650.1"/>
    <property type="molecule type" value="Genomic_DNA"/>
</dbReference>